<name>A0A2K8KSP9_9GAMM</name>
<evidence type="ECO:0000313" key="2">
    <source>
        <dbReference type="Proteomes" id="UP000229757"/>
    </source>
</evidence>
<organism evidence="1 2">
    <name type="scientific">Reinekea forsetii</name>
    <dbReference type="NCBI Taxonomy" id="1336806"/>
    <lineage>
        <taxon>Bacteria</taxon>
        <taxon>Pseudomonadati</taxon>
        <taxon>Pseudomonadota</taxon>
        <taxon>Gammaproteobacteria</taxon>
        <taxon>Oceanospirillales</taxon>
        <taxon>Saccharospirillaceae</taxon>
        <taxon>Reinekea</taxon>
    </lineage>
</organism>
<evidence type="ECO:0000313" key="1">
    <source>
        <dbReference type="EMBL" id="ATX77747.1"/>
    </source>
</evidence>
<dbReference type="OrthoDB" id="6120993at2"/>
<dbReference type="RefSeq" id="WP_100257980.1">
    <property type="nucleotide sequence ID" value="NZ_CP011797.1"/>
</dbReference>
<sequence>MIELVVLCALTLLVLVGVGLLFTFGKAPVYRPDIDQIQGLLTRLLEQQLADPEWTLFLAMPIRHDAALDALRQRCNQVQEQYGLRAREGPVRLTEAGLIKIRFLLHQIEQAGARSF</sequence>
<dbReference type="KEGG" id="rfo:REIFOR_02623"/>
<dbReference type="Proteomes" id="UP000229757">
    <property type="component" value="Chromosome"/>
</dbReference>
<dbReference type="AlphaFoldDB" id="A0A2K8KSP9"/>
<keyword evidence="2" id="KW-1185">Reference proteome</keyword>
<accession>A0A2K8KSP9</accession>
<gene>
    <name evidence="1" type="ORF">REIFOR_02623</name>
</gene>
<dbReference type="EMBL" id="CP011797">
    <property type="protein sequence ID" value="ATX77747.1"/>
    <property type="molecule type" value="Genomic_DNA"/>
</dbReference>
<proteinExistence type="predicted"/>
<protein>
    <submittedName>
        <fullName evidence="1">Phosphoribosylformylglycinamidine synthase</fullName>
    </submittedName>
</protein>
<reference evidence="1 2" key="1">
    <citation type="journal article" date="2017" name="Environ. Microbiol.">
        <title>Genomic and physiological analyses of 'Reinekea forsetii' reveal a versatile opportunistic lifestyle during spring algae blooms.</title>
        <authorList>
            <person name="Avci B."/>
            <person name="Hahnke R.L."/>
            <person name="Chafee M."/>
            <person name="Fischer T."/>
            <person name="Gruber-Vodicka H."/>
            <person name="Tegetmeyer H.E."/>
            <person name="Harder J."/>
            <person name="Fuchs B.M."/>
            <person name="Amann R.I."/>
            <person name="Teeling H."/>
        </authorList>
    </citation>
    <scope>NUCLEOTIDE SEQUENCE [LARGE SCALE GENOMIC DNA]</scope>
    <source>
        <strain evidence="1 2">Hel1_31_D35</strain>
    </source>
</reference>